<feature type="transmembrane region" description="Helical" evidence="6">
    <location>
        <begin position="315"/>
        <end position="344"/>
    </location>
</feature>
<dbReference type="OrthoDB" id="9762947at2"/>
<evidence type="ECO:0000256" key="4">
    <source>
        <dbReference type="ARBA" id="ARBA00022989"/>
    </source>
</evidence>
<keyword evidence="2" id="KW-0813">Transport</keyword>
<dbReference type="PANTHER" id="PTHR43243">
    <property type="entry name" value="INNER MEMBRANE TRANSPORTER YGJI-RELATED"/>
    <property type="match status" value="1"/>
</dbReference>
<feature type="transmembrane region" description="Helical" evidence="6">
    <location>
        <begin position="365"/>
        <end position="386"/>
    </location>
</feature>
<keyword evidence="4 6" id="KW-1133">Transmembrane helix</keyword>
<organism evidence="7 8">
    <name type="scientific">Saccharothrix australiensis</name>
    <dbReference type="NCBI Taxonomy" id="2072"/>
    <lineage>
        <taxon>Bacteria</taxon>
        <taxon>Bacillati</taxon>
        <taxon>Actinomycetota</taxon>
        <taxon>Actinomycetes</taxon>
        <taxon>Pseudonocardiales</taxon>
        <taxon>Pseudonocardiaceae</taxon>
        <taxon>Saccharothrix</taxon>
    </lineage>
</organism>
<dbReference type="Pfam" id="PF13520">
    <property type="entry name" value="AA_permease_2"/>
    <property type="match status" value="1"/>
</dbReference>
<feature type="transmembrane region" description="Helical" evidence="6">
    <location>
        <begin position="232"/>
        <end position="250"/>
    </location>
</feature>
<evidence type="ECO:0000256" key="6">
    <source>
        <dbReference type="SAM" id="Phobius"/>
    </source>
</evidence>
<evidence type="ECO:0000256" key="1">
    <source>
        <dbReference type="ARBA" id="ARBA00004141"/>
    </source>
</evidence>
<accession>A0A495VZU7</accession>
<dbReference type="InterPro" id="IPR002293">
    <property type="entry name" value="AA/rel_permease1"/>
</dbReference>
<dbReference type="EMBL" id="RBXO01000001">
    <property type="protein sequence ID" value="RKT53138.1"/>
    <property type="molecule type" value="Genomic_DNA"/>
</dbReference>
<dbReference type="Proteomes" id="UP000282084">
    <property type="component" value="Unassembled WGS sequence"/>
</dbReference>
<dbReference type="PIRSF" id="PIRSF006060">
    <property type="entry name" value="AA_transporter"/>
    <property type="match status" value="1"/>
</dbReference>
<evidence type="ECO:0000313" key="7">
    <source>
        <dbReference type="EMBL" id="RKT53138.1"/>
    </source>
</evidence>
<feature type="transmembrane region" description="Helical" evidence="6">
    <location>
        <begin position="124"/>
        <end position="148"/>
    </location>
</feature>
<keyword evidence="8" id="KW-1185">Reference proteome</keyword>
<proteinExistence type="predicted"/>
<keyword evidence="5 6" id="KW-0472">Membrane</keyword>
<evidence type="ECO:0000256" key="2">
    <source>
        <dbReference type="ARBA" id="ARBA00022448"/>
    </source>
</evidence>
<feature type="transmembrane region" description="Helical" evidence="6">
    <location>
        <begin position="271"/>
        <end position="295"/>
    </location>
</feature>
<feature type="transmembrane region" description="Helical" evidence="6">
    <location>
        <begin position="168"/>
        <end position="188"/>
    </location>
</feature>
<feature type="transmembrane region" description="Helical" evidence="6">
    <location>
        <begin position="200"/>
        <end position="220"/>
    </location>
</feature>
<feature type="transmembrane region" description="Helical" evidence="6">
    <location>
        <begin position="392"/>
        <end position="413"/>
    </location>
</feature>
<name>A0A495VZU7_9PSEU</name>
<dbReference type="Gene3D" id="1.20.1740.10">
    <property type="entry name" value="Amino acid/polyamine transporter I"/>
    <property type="match status" value="1"/>
</dbReference>
<dbReference type="GO" id="GO:0016020">
    <property type="term" value="C:membrane"/>
    <property type="evidence" value="ECO:0007669"/>
    <property type="project" value="UniProtKB-SubCell"/>
</dbReference>
<protein>
    <submittedName>
        <fullName evidence="7">Amino acid/polyamine/organocation transporter (APC superfamily)</fullName>
    </submittedName>
</protein>
<feature type="transmembrane region" description="Helical" evidence="6">
    <location>
        <begin position="450"/>
        <end position="467"/>
    </location>
</feature>
<gene>
    <name evidence="7" type="ORF">C8E97_1689</name>
</gene>
<feature type="transmembrane region" description="Helical" evidence="6">
    <location>
        <begin position="100"/>
        <end position="117"/>
    </location>
</feature>
<sequence>MTSAQSGFGQGSGVFRRKPIEQISEDGDTALTRTLGLWQLTAIGVGGIIGAGIFSLAGAVANKTAGPAVLISFLIAGIASAAAAFSYAEFAGLIPRAGSAYTYGYAVLGEIVGWFIGWDLLLEYTAIVAVVAIGISGYFNELLNLLGLDLPVWMLGAPGTETGDVAAGSYKVNLFAVVLCLLIAYVLNLGMKNAARFETVLVYLKVAIVLLVIVVGVFHIDTDNYNPFFPFGLSGAFTGAATVFFAVFGYDAMSTAAEESKDSQRHMPKAIIYSLGISMVLYVLACLVLTGMVNYQAVDAESAFATAFSDIGLPALGIIISVGAVLGITTVLFTFLLGAARVGYSMSRDGLLPKWFAKTHPVKHVPTRTTWVLGVASALIAGFLPIAEAAELTNIGILLAFVVVCVAVIVLRYKQPDLPRTFKTPGMPVVPIIGVVFSLWLITFLAPETWLRFGIWFAIGLIVYFAYGKRNSALEKKDAGSSAE</sequence>
<feature type="transmembrane region" description="Helical" evidence="6">
    <location>
        <begin position="425"/>
        <end position="444"/>
    </location>
</feature>
<reference evidence="7 8" key="1">
    <citation type="submission" date="2018-10" db="EMBL/GenBank/DDBJ databases">
        <title>Sequencing the genomes of 1000 actinobacteria strains.</title>
        <authorList>
            <person name="Klenk H.-P."/>
        </authorList>
    </citation>
    <scope>NUCLEOTIDE SEQUENCE [LARGE SCALE GENOMIC DNA]</scope>
    <source>
        <strain evidence="7 8">DSM 43800</strain>
    </source>
</reference>
<dbReference type="AlphaFoldDB" id="A0A495VZU7"/>
<comment type="subcellular location">
    <subcellularLocation>
        <location evidence="1">Membrane</location>
        <topology evidence="1">Multi-pass membrane protein</topology>
    </subcellularLocation>
</comment>
<keyword evidence="3 6" id="KW-0812">Transmembrane</keyword>
<feature type="transmembrane region" description="Helical" evidence="6">
    <location>
        <begin position="68"/>
        <end position="88"/>
    </location>
</feature>
<dbReference type="PANTHER" id="PTHR43243:SF4">
    <property type="entry name" value="CATIONIC AMINO ACID TRANSPORTER 4"/>
    <property type="match status" value="1"/>
</dbReference>
<comment type="caution">
    <text evidence="7">The sequence shown here is derived from an EMBL/GenBank/DDBJ whole genome shotgun (WGS) entry which is preliminary data.</text>
</comment>
<evidence type="ECO:0000256" key="3">
    <source>
        <dbReference type="ARBA" id="ARBA00022692"/>
    </source>
</evidence>
<evidence type="ECO:0000256" key="5">
    <source>
        <dbReference type="ARBA" id="ARBA00023136"/>
    </source>
</evidence>
<dbReference type="GO" id="GO:0015171">
    <property type="term" value="F:amino acid transmembrane transporter activity"/>
    <property type="evidence" value="ECO:0007669"/>
    <property type="project" value="TreeGrafter"/>
</dbReference>
<feature type="transmembrane region" description="Helical" evidence="6">
    <location>
        <begin position="37"/>
        <end position="61"/>
    </location>
</feature>
<dbReference type="RefSeq" id="WP_121003191.1">
    <property type="nucleotide sequence ID" value="NZ_RBXO01000001.1"/>
</dbReference>
<evidence type="ECO:0000313" key="8">
    <source>
        <dbReference type="Proteomes" id="UP000282084"/>
    </source>
</evidence>